<evidence type="ECO:0000256" key="3">
    <source>
        <dbReference type="ARBA" id="ARBA00022729"/>
    </source>
</evidence>
<evidence type="ECO:0000313" key="8">
    <source>
        <dbReference type="Proteomes" id="UP000195667"/>
    </source>
</evidence>
<protein>
    <recommendedName>
        <fullName evidence="6">Serine protease</fullName>
        <ecNumber evidence="6">3.4.21.-</ecNumber>
    </recommendedName>
</protein>
<gene>
    <name evidence="7" type="ORF">CRENPOLYSF1_200057</name>
</gene>
<dbReference type="GO" id="GO:0006508">
    <property type="term" value="P:proteolysis"/>
    <property type="evidence" value="ECO:0007669"/>
    <property type="project" value="UniProtKB-KW"/>
</dbReference>
<keyword evidence="8" id="KW-1185">Reference proteome</keyword>
<reference evidence="8" key="1">
    <citation type="submission" date="2017-02" db="EMBL/GenBank/DDBJ databases">
        <authorList>
            <person name="Daims H."/>
        </authorList>
    </citation>
    <scope>NUCLEOTIDE SEQUENCE [LARGE SCALE GENOMIC DNA]</scope>
</reference>
<dbReference type="PANTHER" id="PTHR15462:SF19">
    <property type="entry name" value="PEPTIDASE S1 DOMAIN-CONTAINING PROTEIN"/>
    <property type="match status" value="1"/>
</dbReference>
<dbReference type="EMBL" id="FUKI01000094">
    <property type="protein sequence ID" value="SJM91716.1"/>
    <property type="molecule type" value="Genomic_DNA"/>
</dbReference>
<dbReference type="SUPFAM" id="SSF50494">
    <property type="entry name" value="Trypsin-like serine proteases"/>
    <property type="match status" value="1"/>
</dbReference>
<dbReference type="InterPro" id="IPR043504">
    <property type="entry name" value="Peptidase_S1_PA_chymotrypsin"/>
</dbReference>
<evidence type="ECO:0000313" key="7">
    <source>
        <dbReference type="EMBL" id="SJM91716.1"/>
    </source>
</evidence>
<dbReference type="Gene3D" id="2.40.10.10">
    <property type="entry name" value="Trypsin-like serine proteases"/>
    <property type="match status" value="2"/>
</dbReference>
<dbReference type="PRINTS" id="PR00839">
    <property type="entry name" value="V8PROTEASE"/>
</dbReference>
<proteinExistence type="inferred from homology"/>
<feature type="chain" id="PRO_5011817543" description="Serine protease" evidence="6">
    <location>
        <begin position="25"/>
        <end position="310"/>
    </location>
</feature>
<dbReference type="InterPro" id="IPR050966">
    <property type="entry name" value="Glutamyl_endopeptidase"/>
</dbReference>
<comment type="similarity">
    <text evidence="1 6">Belongs to the peptidase S1B family.</text>
</comment>
<dbReference type="RefSeq" id="WP_140396814.1">
    <property type="nucleotide sequence ID" value="NZ_FUKI01000094.1"/>
</dbReference>
<keyword evidence="3 6" id="KW-0732">Signal</keyword>
<keyword evidence="2 6" id="KW-0645">Protease</keyword>
<sequence>MTTVIKISLFCVMASTLIAAPALALDTKAQHAAMANKKLNPVIIAQAIPPMPKAVGSSKIYYTDSPVIPRQADVTFPYRAIGKLWFTKPDGLAGVCTGSVIKPGIVLTAGHCVHSGNGKEDGWFKDFKFAPGYRNGPSARYGIWEGTDNSWVRTEWYEGGGKMPHRADYALIVFKANSAGKRIGDLTGVLNYKLSSMIGHHVTVLGYSNNLDKGKINHRVDSNVATAPNNTGIFGSNMAGGSDGSPVILNFGTPATGDSLGWAKRNFVVSVVSYGTPASQMKQGGSEFGNWFESLIIDYACKESPEACSK</sequence>
<keyword evidence="5 6" id="KW-0720">Serine protease</keyword>
<dbReference type="PROSITE" id="PS00134">
    <property type="entry name" value="TRYPSIN_HIS"/>
    <property type="match status" value="1"/>
</dbReference>
<dbReference type="InterPro" id="IPR008256">
    <property type="entry name" value="Peptidase_S1B"/>
</dbReference>
<dbReference type="GO" id="GO:0004252">
    <property type="term" value="F:serine-type endopeptidase activity"/>
    <property type="evidence" value="ECO:0007669"/>
    <property type="project" value="InterPro"/>
</dbReference>
<dbReference type="Proteomes" id="UP000195667">
    <property type="component" value="Unassembled WGS sequence"/>
</dbReference>
<evidence type="ECO:0000256" key="1">
    <source>
        <dbReference type="ARBA" id="ARBA00008764"/>
    </source>
</evidence>
<organism evidence="7 8">
    <name type="scientific">Crenothrix polyspora</name>
    <dbReference type="NCBI Taxonomy" id="360316"/>
    <lineage>
        <taxon>Bacteria</taxon>
        <taxon>Pseudomonadati</taxon>
        <taxon>Pseudomonadota</taxon>
        <taxon>Gammaproteobacteria</taxon>
        <taxon>Methylococcales</taxon>
        <taxon>Crenotrichaceae</taxon>
        <taxon>Crenothrix</taxon>
    </lineage>
</organism>
<dbReference type="EC" id="3.4.21.-" evidence="6"/>
<dbReference type="Pfam" id="PF13365">
    <property type="entry name" value="Trypsin_2"/>
    <property type="match status" value="1"/>
</dbReference>
<evidence type="ECO:0000256" key="2">
    <source>
        <dbReference type="ARBA" id="ARBA00022670"/>
    </source>
</evidence>
<feature type="signal peptide" evidence="6">
    <location>
        <begin position="1"/>
        <end position="24"/>
    </location>
</feature>
<dbReference type="PANTHER" id="PTHR15462">
    <property type="entry name" value="SERINE PROTEASE"/>
    <property type="match status" value="1"/>
</dbReference>
<keyword evidence="4 6" id="KW-0378">Hydrolase</keyword>
<accession>A0A1R4H6B6</accession>
<dbReference type="InterPro" id="IPR009003">
    <property type="entry name" value="Peptidase_S1_PA"/>
</dbReference>
<evidence type="ECO:0000256" key="6">
    <source>
        <dbReference type="RuleBase" id="RU004296"/>
    </source>
</evidence>
<evidence type="ECO:0000256" key="5">
    <source>
        <dbReference type="ARBA" id="ARBA00022825"/>
    </source>
</evidence>
<name>A0A1R4H6B6_9GAMM</name>
<dbReference type="OrthoDB" id="8392384at2"/>
<evidence type="ECO:0000256" key="4">
    <source>
        <dbReference type="ARBA" id="ARBA00022801"/>
    </source>
</evidence>
<dbReference type="AlphaFoldDB" id="A0A1R4H6B6"/>
<dbReference type="InterPro" id="IPR018114">
    <property type="entry name" value="TRYPSIN_HIS"/>
</dbReference>